<dbReference type="PANTHER" id="PTHR43537">
    <property type="entry name" value="TRANSCRIPTIONAL REGULATOR, GNTR FAMILY"/>
    <property type="match status" value="1"/>
</dbReference>
<dbReference type="PANTHER" id="PTHR43537:SF5">
    <property type="entry name" value="UXU OPERON TRANSCRIPTIONAL REGULATOR"/>
    <property type="match status" value="1"/>
</dbReference>
<accession>X0S1V4</accession>
<dbReference type="Pfam" id="PF07729">
    <property type="entry name" value="FCD"/>
    <property type="match status" value="1"/>
</dbReference>
<keyword evidence="3" id="KW-0804">Transcription</keyword>
<organism evidence="5">
    <name type="scientific">marine sediment metagenome</name>
    <dbReference type="NCBI Taxonomy" id="412755"/>
    <lineage>
        <taxon>unclassified sequences</taxon>
        <taxon>metagenomes</taxon>
        <taxon>ecological metagenomes</taxon>
    </lineage>
</organism>
<evidence type="ECO:0000256" key="3">
    <source>
        <dbReference type="ARBA" id="ARBA00023163"/>
    </source>
</evidence>
<dbReference type="InterPro" id="IPR036390">
    <property type="entry name" value="WH_DNA-bd_sf"/>
</dbReference>
<dbReference type="AlphaFoldDB" id="X0S1V4"/>
<dbReference type="Gene3D" id="1.10.10.10">
    <property type="entry name" value="Winged helix-like DNA-binding domain superfamily/Winged helix DNA-binding domain"/>
    <property type="match status" value="1"/>
</dbReference>
<sequence>MTPQLTPKQHLNKSVYERLKSQIIDFTLKPGQKLQDRQLALKLGVSRTPVREALNRLVQEGFTRQTPGQGYFVKEVTIKDIEDLYEVRKALEILAAQMAVRNINNNQIKRLSEILERHKELVQNGSLRSSLLEEAQFHKTIALSSGNQYLYVIISNIFDKIATYRGIGTLTLQRKKIAYQQHEEIFISLKEKDTRKLKKIIRRHITEARRDAIERVKKEIGHLYLGYHDYMISIL</sequence>
<dbReference type="InterPro" id="IPR008920">
    <property type="entry name" value="TF_FadR/GntR_C"/>
</dbReference>
<evidence type="ECO:0000259" key="4">
    <source>
        <dbReference type="PROSITE" id="PS50949"/>
    </source>
</evidence>
<dbReference type="PROSITE" id="PS50949">
    <property type="entry name" value="HTH_GNTR"/>
    <property type="match status" value="1"/>
</dbReference>
<dbReference type="InterPro" id="IPR036388">
    <property type="entry name" value="WH-like_DNA-bd_sf"/>
</dbReference>
<dbReference type="InterPro" id="IPR000524">
    <property type="entry name" value="Tscrpt_reg_HTH_GntR"/>
</dbReference>
<evidence type="ECO:0000256" key="1">
    <source>
        <dbReference type="ARBA" id="ARBA00023015"/>
    </source>
</evidence>
<dbReference type="GO" id="GO:0003700">
    <property type="term" value="F:DNA-binding transcription factor activity"/>
    <property type="evidence" value="ECO:0007669"/>
    <property type="project" value="InterPro"/>
</dbReference>
<dbReference type="Pfam" id="PF00392">
    <property type="entry name" value="GntR"/>
    <property type="match status" value="1"/>
</dbReference>
<name>X0S1V4_9ZZZZ</name>
<evidence type="ECO:0000256" key="2">
    <source>
        <dbReference type="ARBA" id="ARBA00023125"/>
    </source>
</evidence>
<dbReference type="EMBL" id="BARS01002933">
    <property type="protein sequence ID" value="GAF75009.1"/>
    <property type="molecule type" value="Genomic_DNA"/>
</dbReference>
<dbReference type="SUPFAM" id="SSF48008">
    <property type="entry name" value="GntR ligand-binding domain-like"/>
    <property type="match status" value="1"/>
</dbReference>
<dbReference type="GO" id="GO:0003677">
    <property type="term" value="F:DNA binding"/>
    <property type="evidence" value="ECO:0007669"/>
    <property type="project" value="UniProtKB-KW"/>
</dbReference>
<keyword evidence="2" id="KW-0238">DNA-binding</keyword>
<reference evidence="5" key="1">
    <citation type="journal article" date="2014" name="Front. Microbiol.">
        <title>High frequency of phylogenetically diverse reductive dehalogenase-homologous genes in deep subseafloor sedimentary metagenomes.</title>
        <authorList>
            <person name="Kawai M."/>
            <person name="Futagami T."/>
            <person name="Toyoda A."/>
            <person name="Takaki Y."/>
            <person name="Nishi S."/>
            <person name="Hori S."/>
            <person name="Arai W."/>
            <person name="Tsubouchi T."/>
            <person name="Morono Y."/>
            <person name="Uchiyama I."/>
            <person name="Ito T."/>
            <person name="Fujiyama A."/>
            <person name="Inagaki F."/>
            <person name="Takami H."/>
        </authorList>
    </citation>
    <scope>NUCLEOTIDE SEQUENCE</scope>
    <source>
        <strain evidence="5">Expedition CK06-06</strain>
    </source>
</reference>
<dbReference type="InterPro" id="IPR011711">
    <property type="entry name" value="GntR_C"/>
</dbReference>
<keyword evidence="1" id="KW-0805">Transcription regulation</keyword>
<proteinExistence type="predicted"/>
<dbReference type="PRINTS" id="PR00035">
    <property type="entry name" value="HTHGNTR"/>
</dbReference>
<dbReference type="SUPFAM" id="SSF46785">
    <property type="entry name" value="Winged helix' DNA-binding domain"/>
    <property type="match status" value="1"/>
</dbReference>
<protein>
    <recommendedName>
        <fullName evidence="4">HTH gntR-type domain-containing protein</fullName>
    </recommendedName>
</protein>
<dbReference type="SMART" id="SM00345">
    <property type="entry name" value="HTH_GNTR"/>
    <property type="match status" value="1"/>
</dbReference>
<evidence type="ECO:0000313" key="5">
    <source>
        <dbReference type="EMBL" id="GAF75009.1"/>
    </source>
</evidence>
<dbReference type="SMART" id="SM00895">
    <property type="entry name" value="FCD"/>
    <property type="match status" value="1"/>
</dbReference>
<feature type="domain" description="HTH gntR-type" evidence="4">
    <location>
        <begin position="9"/>
        <end position="76"/>
    </location>
</feature>
<gene>
    <name evidence="5" type="ORF">S01H1_05633</name>
</gene>
<dbReference type="CDD" id="cd07377">
    <property type="entry name" value="WHTH_GntR"/>
    <property type="match status" value="1"/>
</dbReference>
<dbReference type="Gene3D" id="1.20.120.530">
    <property type="entry name" value="GntR ligand-binding domain-like"/>
    <property type="match status" value="1"/>
</dbReference>
<comment type="caution">
    <text evidence="5">The sequence shown here is derived from an EMBL/GenBank/DDBJ whole genome shotgun (WGS) entry which is preliminary data.</text>
</comment>